<sequence>MITPEQFQEIGETLLPLLDDLTEWIARDMIERFMIRFGRGEKKLLTGTDEWQAWVLGQAGGNLDEIQKALAKSTGKSQQEIAKIFKDSGIQAAKADAEAAAVTFSGLSPGMMAIITDAYERTVGEISNITRTTAGTTNQAFIDICDAAYWKVRTGAQSYTAAMLEGVKALGQVQPIVRYPSGHKDTLEVAVLRSIRTGVAQSSGNMTIQQCKDMGWNHVLVSQHLGARVSDTDPIADHSGWQGKVYCIAGKDAQFDNLLDATGYPENPLGLCGYNCRHSFTPFLPGVSRNNNKPIDTEANRRAYELSQTQRALERRIRAQKRKCTALHTAVKSCEDPAGKAKLQEKYAQSAKRLQEQNAAYTKFCADNDLKPYHERLAVAGWNRSAASTASAAVRKELDKYKKYHYNKDGTIVVTDDWTSKAKPHVPGQYRSYAVVDTASMGGKQRDRTFFDADGWQCRQISNGPHGNPKRHPYGAKGEHAHDITWDDDRRQTRATRELTDQERKENADIL</sequence>
<accession>A0A8S5MG10</accession>
<dbReference type="Pfam" id="PF06152">
    <property type="entry name" value="Phage_min_cap2"/>
    <property type="match status" value="1"/>
</dbReference>
<evidence type="ECO:0000313" key="2">
    <source>
        <dbReference type="EMBL" id="DAD81007.1"/>
    </source>
</evidence>
<protein>
    <submittedName>
        <fullName evidence="2">Minor capsid protein</fullName>
    </submittedName>
</protein>
<organism evidence="2">
    <name type="scientific">Siphoviridae sp. ctGFb30</name>
    <dbReference type="NCBI Taxonomy" id="2826219"/>
    <lineage>
        <taxon>Viruses</taxon>
        <taxon>Duplodnaviria</taxon>
        <taxon>Heunggongvirae</taxon>
        <taxon>Uroviricota</taxon>
        <taxon>Caudoviricetes</taxon>
    </lineage>
</organism>
<name>A0A8S5MG10_9CAUD</name>
<reference evidence="2" key="1">
    <citation type="journal article" date="2021" name="Proc. Natl. Acad. Sci. U.S.A.">
        <title>A Catalog of Tens of Thousands of Viruses from Human Metagenomes Reveals Hidden Associations with Chronic Diseases.</title>
        <authorList>
            <person name="Tisza M.J."/>
            <person name="Buck C.B."/>
        </authorList>
    </citation>
    <scope>NUCLEOTIDE SEQUENCE</scope>
    <source>
        <strain evidence="2">CtGFb30</strain>
    </source>
</reference>
<evidence type="ECO:0000256" key="1">
    <source>
        <dbReference type="SAM" id="MobiDB-lite"/>
    </source>
</evidence>
<dbReference type="GO" id="GO:0005198">
    <property type="term" value="F:structural molecule activity"/>
    <property type="evidence" value="ECO:0007669"/>
    <property type="project" value="InterPro"/>
</dbReference>
<proteinExistence type="predicted"/>
<dbReference type="InterPro" id="IPR009319">
    <property type="entry name" value="Phage_A118_VSP1"/>
</dbReference>
<feature type="compositionally biased region" description="Basic and acidic residues" evidence="1">
    <location>
        <begin position="477"/>
        <end position="511"/>
    </location>
</feature>
<feature type="region of interest" description="Disordered" evidence="1">
    <location>
        <begin position="460"/>
        <end position="511"/>
    </location>
</feature>
<dbReference type="EMBL" id="BK014893">
    <property type="protein sequence ID" value="DAD81007.1"/>
    <property type="molecule type" value="Genomic_DNA"/>
</dbReference>